<feature type="region of interest" description="Disordered" evidence="1">
    <location>
        <begin position="211"/>
        <end position="249"/>
    </location>
</feature>
<gene>
    <name evidence="2" type="ORF">DJ533_16740</name>
</gene>
<proteinExistence type="predicted"/>
<dbReference type="OrthoDB" id="6713201at2"/>
<name>A0A2S2FGL8_9GAMM</name>
<dbReference type="EMBL" id="CP029397">
    <property type="protein sequence ID" value="AWL30094.1"/>
    <property type="molecule type" value="Genomic_DNA"/>
</dbReference>
<evidence type="ECO:0000313" key="2">
    <source>
        <dbReference type="EMBL" id="AWL30094.1"/>
    </source>
</evidence>
<reference evidence="2" key="1">
    <citation type="submission" date="2019-08" db="EMBL/GenBank/DDBJ databases">
        <title>The complete genome of Acinetobacter defluvii strain WCHAD010030.</title>
        <authorList>
            <person name="Hu Y."/>
            <person name="Qin J."/>
            <person name="Feng Y."/>
            <person name="Zong Z."/>
        </authorList>
    </citation>
    <scope>NUCLEOTIDE SEQUENCE</scope>
    <source>
        <strain evidence="2">WCHA30</strain>
    </source>
</reference>
<protein>
    <recommendedName>
        <fullName evidence="4">Fimbrial protein FimV</fullName>
    </recommendedName>
</protein>
<dbReference type="STRING" id="1871111.GCA_001704615_02541"/>
<evidence type="ECO:0008006" key="4">
    <source>
        <dbReference type="Google" id="ProtNLM"/>
    </source>
</evidence>
<dbReference type="RefSeq" id="WP_065993412.1">
    <property type="nucleotide sequence ID" value="NZ_CP029397.2"/>
</dbReference>
<feature type="region of interest" description="Disordered" evidence="1">
    <location>
        <begin position="26"/>
        <end position="55"/>
    </location>
</feature>
<dbReference type="Proteomes" id="UP000245977">
    <property type="component" value="Chromosome"/>
</dbReference>
<keyword evidence="3" id="KW-1185">Reference proteome</keyword>
<sequence length="469" mass="51899">MLLYIIPFILLLVVAIVLKKREASQQDNNANKKVSNKKSAKKNVAKTARTSQRQQTQVVEEPVAIQETVIEVNKDLKQKIETLIKEKNYSAAEAQINLALNQDNRQHGLYLSLLDIHLAQKDEFAVNQLLQYLRSLGLHDIVKQAEEKKAEFAKQEIEVIEFKTAVETEIPTTPPVEQNPVSSEAFDVLIDHRPKTNNSFDLLQDEYTSTKKTETQESLKTNELAPQSVDLEFSSSTSTEAPVTPVQEISTAEPAVLEFNLAEPKQEPETPQSHEALDFSFGLDTTAPTSPAAQENVSSAQLDNTAPLEFSFDAVAPVTEPIADEPHTTETLTEFKLDLEAPVIPTVPEPSISETNTTAPSVDFKLDSPTLDPQPSFSFDLSEPQTQDLAFESQTDTPIVSESTSADPLAQAFPALLTTNEITLNLELAEQYIELGAYDAARQLLAQNQESYSAEQKQHSENLLNRIAS</sequence>
<evidence type="ECO:0000313" key="3">
    <source>
        <dbReference type="Proteomes" id="UP000245977"/>
    </source>
</evidence>
<accession>A0A2S2FGL8</accession>
<dbReference type="KEGG" id="adv:DJ533_16740"/>
<organism evidence="2 3">
    <name type="scientific">Acinetobacter defluvii</name>
    <dbReference type="NCBI Taxonomy" id="1871111"/>
    <lineage>
        <taxon>Bacteria</taxon>
        <taxon>Pseudomonadati</taxon>
        <taxon>Pseudomonadota</taxon>
        <taxon>Gammaproteobacteria</taxon>
        <taxon>Moraxellales</taxon>
        <taxon>Moraxellaceae</taxon>
        <taxon>Acinetobacter</taxon>
    </lineage>
</organism>
<feature type="compositionally biased region" description="Basic residues" evidence="1">
    <location>
        <begin position="34"/>
        <end position="44"/>
    </location>
</feature>
<evidence type="ECO:0000256" key="1">
    <source>
        <dbReference type="SAM" id="MobiDB-lite"/>
    </source>
</evidence>
<dbReference type="AlphaFoldDB" id="A0A2S2FGL8"/>
<dbReference type="Gene3D" id="1.20.58.2200">
    <property type="match status" value="1"/>
</dbReference>
<dbReference type="InterPro" id="IPR038440">
    <property type="entry name" value="FimV_C_sf"/>
</dbReference>